<dbReference type="Pfam" id="PF02784">
    <property type="entry name" value="Orn_Arg_deC_N"/>
    <property type="match status" value="1"/>
</dbReference>
<reference evidence="6" key="2">
    <citation type="journal article" date="2020" name="Int. J. Syst. Evol. Microbiol.">
        <title>Genomic insights into a novel species Rhodoferax aquaticus sp. nov., isolated from freshwater.</title>
        <authorList>
            <person name="Li T."/>
            <person name="Zhuo Y."/>
            <person name="Jin C.Z."/>
            <person name="Wu X."/>
            <person name="Ko S.R."/>
            <person name="Jin F.J."/>
            <person name="Ahn C.Y."/>
            <person name="Oh H.M."/>
            <person name="Lee H.G."/>
            <person name="Jin L."/>
        </authorList>
    </citation>
    <scope>NUCLEOTIDE SEQUENCE [LARGE SCALE GENOMIC DNA]</scope>
    <source>
        <strain evidence="6">Gr-4</strain>
    </source>
</reference>
<sequence length="462" mass="50663">MKRIKAWLKDQGRKYGVRKGAASVGLPPEHWGLTYHHQALSYHTVALADVLKRWGSPLHVVFPEKLLSNLKGFQSAGLEVFYSYKTNPLPWVFQQLHHNGAGAEVISAYELWLALKLGVPPHLIIYNGPAKSADSLRVAIERGIASINVNNLEELEVISALATSMQTVANVGIRVTSAQGWTGQFGFPVEDGSALQAYQRALALPSLNVVALHCHRGALIRDRATLQSHMRFMLDFAQELKTKLHWWPSLLDVGGSLAIPSAKYLSKQEAQLSSRFLVPPHAPNPADCLTPEDYAREVVRMVTQRCGELGLRVPRLVSEVGRALTGNSQMLLTTVQNTRKDQAFDFAVLDAGVSVASIVTSEYHECLPLAKKPGPKHCHRLVGPICHMGDTLYTANYQPAIEVGDALAIMDSGAYFIADASSFSFGQPGVVALYANGEQVLVRQHETFEHLISLDTIAPTKQ</sequence>
<name>A0A515EP61_9BURK</name>
<dbReference type="SUPFAM" id="SSF51419">
    <property type="entry name" value="PLP-binding barrel"/>
    <property type="match status" value="1"/>
</dbReference>
<feature type="domain" description="Orn/DAP/Arg decarboxylase 2 N-terminal" evidence="4">
    <location>
        <begin position="77"/>
        <end position="325"/>
    </location>
</feature>
<organism evidence="5 6">
    <name type="scientific">Rhodoferax aquaticus</name>
    <dbReference type="NCBI Taxonomy" id="2527691"/>
    <lineage>
        <taxon>Bacteria</taxon>
        <taxon>Pseudomonadati</taxon>
        <taxon>Pseudomonadota</taxon>
        <taxon>Betaproteobacteria</taxon>
        <taxon>Burkholderiales</taxon>
        <taxon>Comamonadaceae</taxon>
        <taxon>Rhodoferax</taxon>
    </lineage>
</organism>
<evidence type="ECO:0000313" key="6">
    <source>
        <dbReference type="Proteomes" id="UP000317365"/>
    </source>
</evidence>
<evidence type="ECO:0000256" key="2">
    <source>
        <dbReference type="ARBA" id="ARBA00022898"/>
    </source>
</evidence>
<feature type="active site" description="Proton donor" evidence="3">
    <location>
        <position position="386"/>
    </location>
</feature>
<dbReference type="KEGG" id="rhg:EXZ61_09945"/>
<dbReference type="PANTHER" id="PTHR43727">
    <property type="entry name" value="DIAMINOPIMELATE DECARBOXYLASE"/>
    <property type="match status" value="1"/>
</dbReference>
<reference evidence="6" key="1">
    <citation type="submission" date="2019-02" db="EMBL/GenBank/DDBJ databases">
        <title>Complete genome sequence of Rhodoferax sp. Gr-4.</title>
        <authorList>
            <person name="Jin L."/>
        </authorList>
    </citation>
    <scope>NUCLEOTIDE SEQUENCE [LARGE SCALE GENOMIC DNA]</scope>
    <source>
        <strain evidence="6">Gr-4</strain>
    </source>
</reference>
<dbReference type="RefSeq" id="WP_142811400.1">
    <property type="nucleotide sequence ID" value="NZ_CP036282.1"/>
</dbReference>
<dbReference type="Gene3D" id="3.20.20.10">
    <property type="entry name" value="Alanine racemase"/>
    <property type="match status" value="1"/>
</dbReference>
<accession>A0A515EP61</accession>
<keyword evidence="2 3" id="KW-0663">Pyridoxal phosphate</keyword>
<dbReference type="InterPro" id="IPR000183">
    <property type="entry name" value="Orn/DAP/Arg_de-COase"/>
</dbReference>
<evidence type="ECO:0000256" key="1">
    <source>
        <dbReference type="ARBA" id="ARBA00001933"/>
    </source>
</evidence>
<evidence type="ECO:0000256" key="3">
    <source>
        <dbReference type="PIRSR" id="PIRSR600183-50"/>
    </source>
</evidence>
<dbReference type="InterPro" id="IPR029066">
    <property type="entry name" value="PLP-binding_barrel"/>
</dbReference>
<dbReference type="EMBL" id="CP036282">
    <property type="protein sequence ID" value="QDL54457.1"/>
    <property type="molecule type" value="Genomic_DNA"/>
</dbReference>
<evidence type="ECO:0000313" key="5">
    <source>
        <dbReference type="EMBL" id="QDL54457.1"/>
    </source>
</evidence>
<protein>
    <submittedName>
        <fullName evidence="5">Pyridoxal-dependent decarboxylase</fullName>
    </submittedName>
</protein>
<dbReference type="PRINTS" id="PR01179">
    <property type="entry name" value="ODADCRBXLASE"/>
</dbReference>
<dbReference type="PANTHER" id="PTHR43727:SF2">
    <property type="entry name" value="GROUP IV DECARBOXYLASE"/>
    <property type="match status" value="1"/>
</dbReference>
<comment type="cofactor">
    <cofactor evidence="1 3">
        <name>pyridoxal 5'-phosphate</name>
        <dbReference type="ChEBI" id="CHEBI:597326"/>
    </cofactor>
</comment>
<dbReference type="AlphaFoldDB" id="A0A515EP61"/>
<proteinExistence type="predicted"/>
<dbReference type="InterPro" id="IPR009006">
    <property type="entry name" value="Ala_racemase/Decarboxylase_C"/>
</dbReference>
<dbReference type="GO" id="GO:0009089">
    <property type="term" value="P:lysine biosynthetic process via diaminopimelate"/>
    <property type="evidence" value="ECO:0007669"/>
    <property type="project" value="TreeGrafter"/>
</dbReference>
<gene>
    <name evidence="5" type="ORF">EXZ61_09945</name>
</gene>
<feature type="modified residue" description="N6-(pyridoxal phosphate)lysine" evidence="3">
    <location>
        <position position="85"/>
    </location>
</feature>
<dbReference type="GO" id="GO:0008836">
    <property type="term" value="F:diaminopimelate decarboxylase activity"/>
    <property type="evidence" value="ECO:0007669"/>
    <property type="project" value="TreeGrafter"/>
</dbReference>
<dbReference type="Gene3D" id="2.40.37.10">
    <property type="entry name" value="Lyase, Ornithine Decarboxylase, Chain A, domain 1"/>
    <property type="match status" value="1"/>
</dbReference>
<evidence type="ECO:0000259" key="4">
    <source>
        <dbReference type="Pfam" id="PF02784"/>
    </source>
</evidence>
<dbReference type="SUPFAM" id="SSF50621">
    <property type="entry name" value="Alanine racemase C-terminal domain-like"/>
    <property type="match status" value="1"/>
</dbReference>
<dbReference type="Proteomes" id="UP000317365">
    <property type="component" value="Chromosome"/>
</dbReference>
<keyword evidence="6" id="KW-1185">Reference proteome</keyword>
<dbReference type="InterPro" id="IPR022644">
    <property type="entry name" value="De-COase2_N"/>
</dbReference>